<dbReference type="InterPro" id="IPR050638">
    <property type="entry name" value="AA-Vitamin_Transporters"/>
</dbReference>
<comment type="caution">
    <text evidence="8">The sequence shown here is derived from an EMBL/GenBank/DDBJ whole genome shotgun (WGS) entry which is preliminary data.</text>
</comment>
<sequence>MMSLQTLNFKSIFALLALYIGWGSTYMAIALALECFPPFMLAGIRFILAGLIFFLWSLWKGIQFPKREEMLKICLAGFLLLFLGSGSVVWVEQYLSSGLTSIVWASLPIWLVAMDRKRWKFYLSNLKLISGLLLGLLGVILLFADKELIRVIENGTLLAFMIAIFGVVCFAFGSLYSKNISCKSTTIFIVAVQMIFVGVLSLIISLSLGEKFISHPGSSILNSILGLLYLIIVGSLIAYFSYLWLLNVLPPTTVGTYTYVNPAIAILLGWWLLNENITNPKILALILIFIGVFMVNYYKTKIPKGKPGQLEYKNHICTK</sequence>
<dbReference type="InterPro" id="IPR000620">
    <property type="entry name" value="EamA_dom"/>
</dbReference>
<reference evidence="8 9" key="1">
    <citation type="submission" date="2018-12" db="EMBL/GenBank/DDBJ databases">
        <title>Marinifilum JC070 sp. nov., a marine bacterium isolated from Yongle Blue Hole in the South China Sea.</title>
        <authorList>
            <person name="Fu T."/>
        </authorList>
    </citation>
    <scope>NUCLEOTIDE SEQUENCE [LARGE SCALE GENOMIC DNA]</scope>
    <source>
        <strain evidence="8 9">JC070</strain>
    </source>
</reference>
<comment type="similarity">
    <text evidence="2">Belongs to the EamA transporter family.</text>
</comment>
<feature type="transmembrane region" description="Helical" evidence="6">
    <location>
        <begin position="97"/>
        <end position="114"/>
    </location>
</feature>
<feature type="transmembrane region" description="Helical" evidence="6">
    <location>
        <begin position="156"/>
        <end position="175"/>
    </location>
</feature>
<dbReference type="PANTHER" id="PTHR32322:SF2">
    <property type="entry name" value="EAMA DOMAIN-CONTAINING PROTEIN"/>
    <property type="match status" value="1"/>
</dbReference>
<dbReference type="Pfam" id="PF00892">
    <property type="entry name" value="EamA"/>
    <property type="match status" value="2"/>
</dbReference>
<evidence type="ECO:0000256" key="1">
    <source>
        <dbReference type="ARBA" id="ARBA00004141"/>
    </source>
</evidence>
<evidence type="ECO:0000256" key="2">
    <source>
        <dbReference type="ARBA" id="ARBA00007362"/>
    </source>
</evidence>
<evidence type="ECO:0000256" key="3">
    <source>
        <dbReference type="ARBA" id="ARBA00022692"/>
    </source>
</evidence>
<feature type="transmembrane region" description="Helical" evidence="6">
    <location>
        <begin position="254"/>
        <end position="273"/>
    </location>
</feature>
<protein>
    <submittedName>
        <fullName evidence="8">EamA family transporter</fullName>
    </submittedName>
</protein>
<feature type="transmembrane region" description="Helical" evidence="6">
    <location>
        <begin position="279"/>
        <end position="298"/>
    </location>
</feature>
<dbReference type="PANTHER" id="PTHR32322">
    <property type="entry name" value="INNER MEMBRANE TRANSPORTER"/>
    <property type="match status" value="1"/>
</dbReference>
<organism evidence="8 9">
    <name type="scientific">Marinifilum caeruleilacunae</name>
    <dbReference type="NCBI Taxonomy" id="2499076"/>
    <lineage>
        <taxon>Bacteria</taxon>
        <taxon>Pseudomonadati</taxon>
        <taxon>Bacteroidota</taxon>
        <taxon>Bacteroidia</taxon>
        <taxon>Marinilabiliales</taxon>
        <taxon>Marinifilaceae</taxon>
    </lineage>
</organism>
<keyword evidence="4 6" id="KW-1133">Transmembrane helix</keyword>
<dbReference type="SUPFAM" id="SSF103481">
    <property type="entry name" value="Multidrug resistance efflux transporter EmrE"/>
    <property type="match status" value="2"/>
</dbReference>
<feature type="transmembrane region" description="Helical" evidence="6">
    <location>
        <begin position="71"/>
        <end position="91"/>
    </location>
</feature>
<dbReference type="Proteomes" id="UP000732105">
    <property type="component" value="Unassembled WGS sequence"/>
</dbReference>
<dbReference type="InterPro" id="IPR037185">
    <property type="entry name" value="EmrE-like"/>
</dbReference>
<name>A0ABX1X0T6_9BACT</name>
<dbReference type="Gene3D" id="1.10.3730.20">
    <property type="match status" value="1"/>
</dbReference>
<dbReference type="EMBL" id="RZNH01000048">
    <property type="protein sequence ID" value="NOU62013.1"/>
    <property type="molecule type" value="Genomic_DNA"/>
</dbReference>
<keyword evidence="5 6" id="KW-0472">Membrane</keyword>
<evidence type="ECO:0000256" key="6">
    <source>
        <dbReference type="SAM" id="Phobius"/>
    </source>
</evidence>
<evidence type="ECO:0000256" key="5">
    <source>
        <dbReference type="ARBA" id="ARBA00023136"/>
    </source>
</evidence>
<feature type="transmembrane region" description="Helical" evidence="6">
    <location>
        <begin position="12"/>
        <end position="33"/>
    </location>
</feature>
<feature type="transmembrane region" description="Helical" evidence="6">
    <location>
        <begin position="220"/>
        <end position="242"/>
    </location>
</feature>
<evidence type="ECO:0000259" key="7">
    <source>
        <dbReference type="Pfam" id="PF00892"/>
    </source>
</evidence>
<accession>A0ABX1X0T6</accession>
<feature type="transmembrane region" description="Helical" evidence="6">
    <location>
        <begin position="126"/>
        <end position="144"/>
    </location>
</feature>
<keyword evidence="9" id="KW-1185">Reference proteome</keyword>
<proteinExistence type="inferred from homology"/>
<evidence type="ECO:0000313" key="9">
    <source>
        <dbReference type="Proteomes" id="UP000732105"/>
    </source>
</evidence>
<evidence type="ECO:0000256" key="4">
    <source>
        <dbReference type="ARBA" id="ARBA00022989"/>
    </source>
</evidence>
<feature type="transmembrane region" description="Helical" evidence="6">
    <location>
        <begin position="187"/>
        <end position="208"/>
    </location>
</feature>
<evidence type="ECO:0000313" key="8">
    <source>
        <dbReference type="EMBL" id="NOU62013.1"/>
    </source>
</evidence>
<feature type="domain" description="EamA" evidence="7">
    <location>
        <begin position="160"/>
        <end position="296"/>
    </location>
</feature>
<comment type="subcellular location">
    <subcellularLocation>
        <location evidence="1">Membrane</location>
        <topology evidence="1">Multi-pass membrane protein</topology>
    </subcellularLocation>
</comment>
<feature type="transmembrane region" description="Helical" evidence="6">
    <location>
        <begin position="39"/>
        <end position="59"/>
    </location>
</feature>
<feature type="domain" description="EamA" evidence="7">
    <location>
        <begin position="11"/>
        <end position="143"/>
    </location>
</feature>
<keyword evidence="3 6" id="KW-0812">Transmembrane</keyword>
<gene>
    <name evidence="8" type="ORF">ELS83_19620</name>
</gene>